<dbReference type="Proteomes" id="UP000275401">
    <property type="component" value="Unassembled WGS sequence"/>
</dbReference>
<accession>A0A3M8W505</accession>
<protein>
    <submittedName>
        <fullName evidence="8">DoxX family protein</fullName>
    </submittedName>
</protein>
<keyword evidence="5 7" id="KW-1133">Transmembrane helix</keyword>
<name>A0A3M8W505_9ACTN</name>
<dbReference type="GO" id="GO:0005886">
    <property type="term" value="C:plasma membrane"/>
    <property type="evidence" value="ECO:0007669"/>
    <property type="project" value="UniProtKB-SubCell"/>
</dbReference>
<feature type="transmembrane region" description="Helical" evidence="7">
    <location>
        <begin position="152"/>
        <end position="172"/>
    </location>
</feature>
<keyword evidence="9" id="KW-1185">Reference proteome</keyword>
<sequence length="174" mass="17247">MGTPAHASPRSASGVLRAHDAGLLVVRLGVGLIIAAHGAQHLFGWWGGPGISRTAVDFARLGYPAPRLMAVCAGLTETLGGLGLAVGLLTPLAGAAVAGTMANAVASAWKLGLLGGFEFPLLIGVCAAGLALSGSGRIAIDALIPGLRSQRIGYGVAALVLAAILATVTILLRS</sequence>
<dbReference type="InterPro" id="IPR032808">
    <property type="entry name" value="DoxX"/>
</dbReference>
<dbReference type="Pfam" id="PF07681">
    <property type="entry name" value="DoxX"/>
    <property type="match status" value="1"/>
</dbReference>
<feature type="transmembrane region" description="Helical" evidence="7">
    <location>
        <begin position="111"/>
        <end position="132"/>
    </location>
</feature>
<organism evidence="8 9">
    <name type="scientific">Streptomyces botrytidirepellens</name>
    <dbReference type="NCBI Taxonomy" id="2486417"/>
    <lineage>
        <taxon>Bacteria</taxon>
        <taxon>Bacillati</taxon>
        <taxon>Actinomycetota</taxon>
        <taxon>Actinomycetes</taxon>
        <taxon>Kitasatosporales</taxon>
        <taxon>Streptomycetaceae</taxon>
        <taxon>Streptomyces</taxon>
    </lineage>
</organism>
<evidence type="ECO:0000256" key="4">
    <source>
        <dbReference type="ARBA" id="ARBA00022692"/>
    </source>
</evidence>
<dbReference type="PANTHER" id="PTHR33452:SF1">
    <property type="entry name" value="INNER MEMBRANE PROTEIN YPHA-RELATED"/>
    <property type="match status" value="1"/>
</dbReference>
<evidence type="ECO:0000256" key="3">
    <source>
        <dbReference type="ARBA" id="ARBA00022475"/>
    </source>
</evidence>
<feature type="transmembrane region" description="Helical" evidence="7">
    <location>
        <begin position="79"/>
        <end position="99"/>
    </location>
</feature>
<dbReference type="InterPro" id="IPR051907">
    <property type="entry name" value="DoxX-like_oxidoreductase"/>
</dbReference>
<dbReference type="PANTHER" id="PTHR33452">
    <property type="entry name" value="OXIDOREDUCTASE CATD-RELATED"/>
    <property type="match status" value="1"/>
</dbReference>
<keyword evidence="6 7" id="KW-0472">Membrane</keyword>
<evidence type="ECO:0000256" key="5">
    <source>
        <dbReference type="ARBA" id="ARBA00022989"/>
    </source>
</evidence>
<comment type="similarity">
    <text evidence="2">Belongs to the DoxX family.</text>
</comment>
<evidence type="ECO:0000313" key="9">
    <source>
        <dbReference type="Proteomes" id="UP000275401"/>
    </source>
</evidence>
<evidence type="ECO:0000256" key="6">
    <source>
        <dbReference type="ARBA" id="ARBA00023136"/>
    </source>
</evidence>
<feature type="transmembrane region" description="Helical" evidence="7">
    <location>
        <begin position="21"/>
        <end position="39"/>
    </location>
</feature>
<reference evidence="8 9" key="1">
    <citation type="submission" date="2018-11" db="EMBL/GenBank/DDBJ databases">
        <title>The Potential of Streptomyces as Biocontrol Agents against the Tomato grey mould, Botrytis cinerea (Gray mold) Frontiers in Microbiology.</title>
        <authorList>
            <person name="Li D."/>
        </authorList>
    </citation>
    <scope>NUCLEOTIDE SEQUENCE [LARGE SCALE GENOMIC DNA]</scope>
    <source>
        <strain evidence="8 9">NEAU-LD23</strain>
    </source>
</reference>
<dbReference type="EMBL" id="RIBZ01000227">
    <property type="protein sequence ID" value="RNG25054.1"/>
    <property type="molecule type" value="Genomic_DNA"/>
</dbReference>
<proteinExistence type="inferred from homology"/>
<evidence type="ECO:0000256" key="7">
    <source>
        <dbReference type="SAM" id="Phobius"/>
    </source>
</evidence>
<comment type="caution">
    <text evidence="8">The sequence shown here is derived from an EMBL/GenBank/DDBJ whole genome shotgun (WGS) entry which is preliminary data.</text>
</comment>
<gene>
    <name evidence="8" type="ORF">EEJ42_17015</name>
</gene>
<keyword evidence="4 7" id="KW-0812">Transmembrane</keyword>
<evidence type="ECO:0000256" key="1">
    <source>
        <dbReference type="ARBA" id="ARBA00004651"/>
    </source>
</evidence>
<dbReference type="AlphaFoldDB" id="A0A3M8W505"/>
<evidence type="ECO:0000313" key="8">
    <source>
        <dbReference type="EMBL" id="RNG25054.1"/>
    </source>
</evidence>
<keyword evidence="3" id="KW-1003">Cell membrane</keyword>
<evidence type="ECO:0000256" key="2">
    <source>
        <dbReference type="ARBA" id="ARBA00006679"/>
    </source>
</evidence>
<comment type="subcellular location">
    <subcellularLocation>
        <location evidence="1">Cell membrane</location>
        <topology evidence="1">Multi-pass membrane protein</topology>
    </subcellularLocation>
</comment>